<gene>
    <name evidence="2" type="ORF">PQJ73_04305</name>
</gene>
<dbReference type="Proteomes" id="UP001165652">
    <property type="component" value="Unassembled WGS sequence"/>
</dbReference>
<comment type="caution">
    <text evidence="2">The sequence shown here is derived from an EMBL/GenBank/DDBJ whole genome shotgun (WGS) entry which is preliminary data.</text>
</comment>
<keyword evidence="2" id="KW-0808">Transferase</keyword>
<protein>
    <submittedName>
        <fullName evidence="2">HPr kinase/phosphatase C-terminal domain-containing protein</fullName>
    </submittedName>
</protein>
<organism evidence="2 3">
    <name type="scientific">Rhodoplanes tepidamans</name>
    <name type="common">Rhodoplanes cryptolactis</name>
    <dbReference type="NCBI Taxonomy" id="200616"/>
    <lineage>
        <taxon>Bacteria</taxon>
        <taxon>Pseudomonadati</taxon>
        <taxon>Pseudomonadota</taxon>
        <taxon>Alphaproteobacteria</taxon>
        <taxon>Hyphomicrobiales</taxon>
        <taxon>Nitrobacteraceae</taxon>
        <taxon>Rhodoplanes</taxon>
    </lineage>
</organism>
<keyword evidence="2" id="KW-0418">Kinase</keyword>
<dbReference type="Pfam" id="PF07475">
    <property type="entry name" value="Hpr_kinase_C"/>
    <property type="match status" value="1"/>
</dbReference>
<evidence type="ECO:0000313" key="2">
    <source>
        <dbReference type="EMBL" id="MDC7784896.1"/>
    </source>
</evidence>
<evidence type="ECO:0000313" key="3">
    <source>
        <dbReference type="Proteomes" id="UP001165652"/>
    </source>
</evidence>
<accession>A0ABT5J691</accession>
<evidence type="ECO:0000259" key="1">
    <source>
        <dbReference type="Pfam" id="PF07475"/>
    </source>
</evidence>
<reference evidence="2" key="2">
    <citation type="submission" date="2023-02" db="EMBL/GenBank/DDBJ databases">
        <authorList>
            <person name="Rayyan A."/>
            <person name="Meyer T."/>
            <person name="Kyndt J.A."/>
        </authorList>
    </citation>
    <scope>NUCLEOTIDE SEQUENCE</scope>
    <source>
        <strain evidence="2">DSM 9987</strain>
    </source>
</reference>
<dbReference type="InterPro" id="IPR011104">
    <property type="entry name" value="Hpr_kin/Pase_C"/>
</dbReference>
<reference evidence="2" key="1">
    <citation type="journal article" date="2023" name="Microbiol Resour">
        <title>Genome Sequences of Rhodoplanes serenus and Two Thermotolerant Strains, Rhodoplanes tepidamans and 'Rhodoplanes cryptolactis,' Further Refine the Genus.</title>
        <authorList>
            <person name="Rayyan A.A."/>
            <person name="Kyndt J.A."/>
        </authorList>
    </citation>
    <scope>NUCLEOTIDE SEQUENCE</scope>
    <source>
        <strain evidence="2">DSM 9987</strain>
    </source>
</reference>
<dbReference type="InterPro" id="IPR027417">
    <property type="entry name" value="P-loop_NTPase"/>
</dbReference>
<dbReference type="EMBL" id="JAQQLI010000004">
    <property type="protein sequence ID" value="MDC7784896.1"/>
    <property type="molecule type" value="Genomic_DNA"/>
</dbReference>
<proteinExistence type="predicted"/>
<dbReference type="GO" id="GO:0016301">
    <property type="term" value="F:kinase activity"/>
    <property type="evidence" value="ECO:0007669"/>
    <property type="project" value="UniProtKB-KW"/>
</dbReference>
<feature type="domain" description="HPr kinase/phosphorylase C-terminal" evidence="1">
    <location>
        <begin position="4"/>
        <end position="79"/>
    </location>
</feature>
<name>A0ABT5J691_RHOTP</name>
<sequence length="149" mass="15066">MTPTIHASAVLVGARAVLIRGPSGAGKSRLALRLLDAGAGRFARLVADDRTAVTAAGGRLLARPAETLAGLIEVRGLGLRRLPHEPVAVVGLVVDLADPAAERMPQDRATIVTIEGVTLPRLGLPAGVDPLPVLLAALAGPPPGTPVSP</sequence>
<dbReference type="SUPFAM" id="SSF53795">
    <property type="entry name" value="PEP carboxykinase-like"/>
    <property type="match status" value="1"/>
</dbReference>
<dbReference type="Gene3D" id="3.40.50.300">
    <property type="entry name" value="P-loop containing nucleotide triphosphate hydrolases"/>
    <property type="match status" value="1"/>
</dbReference>
<keyword evidence="3" id="KW-1185">Reference proteome</keyword>
<dbReference type="CDD" id="cd01918">
    <property type="entry name" value="HprK_C"/>
    <property type="match status" value="1"/>
</dbReference>
<dbReference type="RefSeq" id="WP_272775743.1">
    <property type="nucleotide sequence ID" value="NZ_JAQQLI010000004.1"/>
</dbReference>